<organism evidence="2 3">
    <name type="scientific">Trametes pubescens</name>
    <name type="common">White-rot fungus</name>
    <dbReference type="NCBI Taxonomy" id="154538"/>
    <lineage>
        <taxon>Eukaryota</taxon>
        <taxon>Fungi</taxon>
        <taxon>Dikarya</taxon>
        <taxon>Basidiomycota</taxon>
        <taxon>Agaricomycotina</taxon>
        <taxon>Agaricomycetes</taxon>
        <taxon>Polyporales</taxon>
        <taxon>Polyporaceae</taxon>
        <taxon>Trametes</taxon>
    </lineage>
</organism>
<dbReference type="EMBL" id="MNAD01000874">
    <property type="protein sequence ID" value="OJT09857.1"/>
    <property type="molecule type" value="Genomic_DNA"/>
</dbReference>
<sequence>MEREKQGRKQQRSNSGPHTPSREGEGLSPGRRKVPHLTEDEILGRAKPAKKERKSLPNTSCAPAPTQGAAALQYNGVSEHKSIEKPPKRSSVPEPAVVARSSTQDKARGPPAVSVSKNERKCRDLLSTLEKVPEALSS</sequence>
<evidence type="ECO:0000256" key="1">
    <source>
        <dbReference type="SAM" id="MobiDB-lite"/>
    </source>
</evidence>
<accession>A0A1M2VQI8</accession>
<feature type="region of interest" description="Disordered" evidence="1">
    <location>
        <begin position="1"/>
        <end position="119"/>
    </location>
</feature>
<gene>
    <name evidence="2" type="ORF">TRAPUB_13669</name>
</gene>
<reference evidence="2 3" key="1">
    <citation type="submission" date="2016-10" db="EMBL/GenBank/DDBJ databases">
        <title>Genome sequence of the basidiomycete white-rot fungus Trametes pubescens.</title>
        <authorList>
            <person name="Makela M.R."/>
            <person name="Granchi Z."/>
            <person name="Peng M."/>
            <person name="De Vries R.P."/>
            <person name="Grigoriev I."/>
            <person name="Riley R."/>
            <person name="Hilden K."/>
        </authorList>
    </citation>
    <scope>NUCLEOTIDE SEQUENCE [LARGE SCALE GENOMIC DNA]</scope>
    <source>
        <strain evidence="2 3">FBCC735</strain>
    </source>
</reference>
<keyword evidence="3" id="KW-1185">Reference proteome</keyword>
<evidence type="ECO:0000313" key="3">
    <source>
        <dbReference type="Proteomes" id="UP000184267"/>
    </source>
</evidence>
<evidence type="ECO:0000313" key="2">
    <source>
        <dbReference type="EMBL" id="OJT09857.1"/>
    </source>
</evidence>
<proteinExistence type="predicted"/>
<dbReference type="Proteomes" id="UP000184267">
    <property type="component" value="Unassembled WGS sequence"/>
</dbReference>
<protein>
    <submittedName>
        <fullName evidence="2">Uncharacterized protein</fullName>
    </submittedName>
</protein>
<name>A0A1M2VQI8_TRAPU</name>
<dbReference type="AlphaFoldDB" id="A0A1M2VQI8"/>
<feature type="compositionally biased region" description="Basic and acidic residues" evidence="1">
    <location>
        <begin position="78"/>
        <end position="87"/>
    </location>
</feature>
<comment type="caution">
    <text evidence="2">The sequence shown here is derived from an EMBL/GenBank/DDBJ whole genome shotgun (WGS) entry which is preliminary data.</text>
</comment>